<dbReference type="InterPro" id="IPR004358">
    <property type="entry name" value="Sig_transdc_His_kin-like_C"/>
</dbReference>
<dbReference type="CDD" id="cd00082">
    <property type="entry name" value="HisKA"/>
    <property type="match status" value="1"/>
</dbReference>
<name>A0A2N9YFX9_9GAMM</name>
<feature type="transmembrane region" description="Helical" evidence="13">
    <location>
        <begin position="46"/>
        <end position="64"/>
    </location>
</feature>
<dbReference type="SMART" id="SM00388">
    <property type="entry name" value="HisKA"/>
    <property type="match status" value="1"/>
</dbReference>
<dbReference type="Pfam" id="PF13675">
    <property type="entry name" value="PilJ"/>
    <property type="match status" value="1"/>
</dbReference>
<dbReference type="SUPFAM" id="SSF55874">
    <property type="entry name" value="ATPase domain of HSP90 chaperone/DNA topoisomerase II/histidine kinase"/>
    <property type="match status" value="1"/>
</dbReference>
<keyword evidence="10 13" id="KW-1133">Transmembrane helix</keyword>
<dbReference type="GO" id="GO:0016020">
    <property type="term" value="C:membrane"/>
    <property type="evidence" value="ECO:0007669"/>
    <property type="project" value="UniProtKB-SubCell"/>
</dbReference>
<evidence type="ECO:0000256" key="12">
    <source>
        <dbReference type="ARBA" id="ARBA00023136"/>
    </source>
</evidence>
<evidence type="ECO:0000256" key="8">
    <source>
        <dbReference type="ARBA" id="ARBA00022777"/>
    </source>
</evidence>
<feature type="transmembrane region" description="Helical" evidence="13">
    <location>
        <begin position="206"/>
        <end position="224"/>
    </location>
</feature>
<dbReference type="InterPro" id="IPR035965">
    <property type="entry name" value="PAS-like_dom_sf"/>
</dbReference>
<dbReference type="PANTHER" id="PTHR43711">
    <property type="entry name" value="TWO-COMPONENT HISTIDINE KINASE"/>
    <property type="match status" value="1"/>
</dbReference>
<evidence type="ECO:0000313" key="16">
    <source>
        <dbReference type="Proteomes" id="UP000234271"/>
    </source>
</evidence>
<evidence type="ECO:0000256" key="5">
    <source>
        <dbReference type="ARBA" id="ARBA00022679"/>
    </source>
</evidence>
<dbReference type="SUPFAM" id="SSF55785">
    <property type="entry name" value="PYP-like sensor domain (PAS domain)"/>
    <property type="match status" value="1"/>
</dbReference>
<dbReference type="EC" id="2.7.13.3" evidence="3"/>
<comment type="subcellular location">
    <subcellularLocation>
        <location evidence="2">Membrane</location>
        <topology evidence="2">Multi-pass membrane protein</topology>
    </subcellularLocation>
</comment>
<dbReference type="InterPro" id="IPR036890">
    <property type="entry name" value="HATPase_C_sf"/>
</dbReference>
<reference evidence="16" key="1">
    <citation type="submission" date="2016-12" db="EMBL/GenBank/DDBJ databases">
        <title>Complete Genome Sequence of Beggiatoa leptomitiformis D-401.</title>
        <authorList>
            <person name="Fomenkov A."/>
            <person name="Vincze T."/>
            <person name="Grabovich M."/>
            <person name="Anton B.P."/>
            <person name="Dubinina G."/>
            <person name="Orlova M."/>
            <person name="Belousova E."/>
            <person name="Roberts R.J."/>
        </authorList>
    </citation>
    <scope>NUCLEOTIDE SEQUENCE [LARGE SCALE GENOMIC DNA]</scope>
    <source>
        <strain evidence="16">D-401</strain>
    </source>
</reference>
<feature type="transmembrane region" description="Helical" evidence="13">
    <location>
        <begin position="21"/>
        <end position="40"/>
    </location>
</feature>
<dbReference type="InterPro" id="IPR003594">
    <property type="entry name" value="HATPase_dom"/>
</dbReference>
<organism evidence="15 16">
    <name type="scientific">Beggiatoa leptomitoformis</name>
    <dbReference type="NCBI Taxonomy" id="288004"/>
    <lineage>
        <taxon>Bacteria</taxon>
        <taxon>Pseudomonadati</taxon>
        <taxon>Pseudomonadota</taxon>
        <taxon>Gammaproteobacteria</taxon>
        <taxon>Thiotrichales</taxon>
        <taxon>Thiotrichaceae</taxon>
        <taxon>Beggiatoa</taxon>
    </lineage>
</organism>
<gene>
    <name evidence="15" type="ORF">BLE401_11650</name>
</gene>
<dbReference type="SUPFAM" id="SSF47384">
    <property type="entry name" value="Homodimeric domain of signal transducing histidine kinase"/>
    <property type="match status" value="1"/>
</dbReference>
<feature type="domain" description="Histidine kinase" evidence="14">
    <location>
        <begin position="394"/>
        <end position="610"/>
    </location>
</feature>
<dbReference type="GO" id="GO:0005524">
    <property type="term" value="F:ATP binding"/>
    <property type="evidence" value="ECO:0007669"/>
    <property type="project" value="UniProtKB-KW"/>
</dbReference>
<comment type="catalytic activity">
    <reaction evidence="1">
        <text>ATP + protein L-histidine = ADP + protein N-phospho-L-histidine.</text>
        <dbReference type="EC" id="2.7.13.3"/>
    </reaction>
</comment>
<dbReference type="Pfam" id="PF02518">
    <property type="entry name" value="HATPase_c"/>
    <property type="match status" value="1"/>
</dbReference>
<evidence type="ECO:0000256" key="1">
    <source>
        <dbReference type="ARBA" id="ARBA00000085"/>
    </source>
</evidence>
<dbReference type="Gene3D" id="3.30.450.20">
    <property type="entry name" value="PAS domain"/>
    <property type="match status" value="1"/>
</dbReference>
<dbReference type="EMBL" id="CP018889">
    <property type="protein sequence ID" value="AUI69285.2"/>
    <property type="molecule type" value="Genomic_DNA"/>
</dbReference>
<accession>A0A2N9YFX9</accession>
<dbReference type="PRINTS" id="PR00344">
    <property type="entry name" value="BCTRLSENSOR"/>
</dbReference>
<dbReference type="InterPro" id="IPR005467">
    <property type="entry name" value="His_kinase_dom"/>
</dbReference>
<dbReference type="InterPro" id="IPR003661">
    <property type="entry name" value="HisK_dim/P_dom"/>
</dbReference>
<keyword evidence="16" id="KW-1185">Reference proteome</keyword>
<keyword evidence="11" id="KW-0902">Two-component regulatory system</keyword>
<evidence type="ECO:0000256" key="13">
    <source>
        <dbReference type="SAM" id="Phobius"/>
    </source>
</evidence>
<evidence type="ECO:0000256" key="7">
    <source>
        <dbReference type="ARBA" id="ARBA00022741"/>
    </source>
</evidence>
<evidence type="ECO:0000259" key="14">
    <source>
        <dbReference type="PROSITE" id="PS50109"/>
    </source>
</evidence>
<keyword evidence="9" id="KW-0067">ATP-binding</keyword>
<dbReference type="PROSITE" id="PS50109">
    <property type="entry name" value="HIS_KIN"/>
    <property type="match status" value="1"/>
</dbReference>
<keyword evidence="8" id="KW-0418">Kinase</keyword>
<evidence type="ECO:0000256" key="2">
    <source>
        <dbReference type="ARBA" id="ARBA00004141"/>
    </source>
</evidence>
<dbReference type="Proteomes" id="UP000234271">
    <property type="component" value="Chromosome"/>
</dbReference>
<dbReference type="InterPro" id="IPR029095">
    <property type="entry name" value="NarX-like_N"/>
</dbReference>
<keyword evidence="6 13" id="KW-0812">Transmembrane</keyword>
<dbReference type="Pfam" id="PF08448">
    <property type="entry name" value="PAS_4"/>
    <property type="match status" value="1"/>
</dbReference>
<dbReference type="CDD" id="cd16922">
    <property type="entry name" value="HATPase_EvgS-ArcB-TorS-like"/>
    <property type="match status" value="1"/>
</dbReference>
<keyword evidence="4" id="KW-0597">Phosphoprotein</keyword>
<dbReference type="Pfam" id="PF00512">
    <property type="entry name" value="HisKA"/>
    <property type="match status" value="1"/>
</dbReference>
<proteinExistence type="predicted"/>
<dbReference type="Gene3D" id="1.10.287.130">
    <property type="match status" value="1"/>
</dbReference>
<evidence type="ECO:0000256" key="10">
    <source>
        <dbReference type="ARBA" id="ARBA00022989"/>
    </source>
</evidence>
<evidence type="ECO:0000256" key="9">
    <source>
        <dbReference type="ARBA" id="ARBA00022840"/>
    </source>
</evidence>
<keyword evidence="7" id="KW-0547">Nucleotide-binding</keyword>
<keyword evidence="12 13" id="KW-0472">Membrane</keyword>
<evidence type="ECO:0000256" key="4">
    <source>
        <dbReference type="ARBA" id="ARBA00022553"/>
    </source>
</evidence>
<dbReference type="PANTHER" id="PTHR43711:SF29">
    <property type="entry name" value="HISTIDINE KINASE"/>
    <property type="match status" value="1"/>
</dbReference>
<evidence type="ECO:0000256" key="6">
    <source>
        <dbReference type="ARBA" id="ARBA00022692"/>
    </source>
</evidence>
<dbReference type="InterPro" id="IPR013656">
    <property type="entry name" value="PAS_4"/>
</dbReference>
<keyword evidence="5" id="KW-0808">Transferase</keyword>
<dbReference type="FunFam" id="1.10.287.130:FF:000038">
    <property type="entry name" value="Sensory transduction histidine kinase"/>
    <property type="match status" value="1"/>
</dbReference>
<dbReference type="GO" id="GO:0000155">
    <property type="term" value="F:phosphorelay sensor kinase activity"/>
    <property type="evidence" value="ECO:0007669"/>
    <property type="project" value="InterPro"/>
</dbReference>
<dbReference type="Gene3D" id="3.30.565.10">
    <property type="entry name" value="Histidine kinase-like ATPase, C-terminal domain"/>
    <property type="match status" value="1"/>
</dbReference>
<evidence type="ECO:0000256" key="11">
    <source>
        <dbReference type="ARBA" id="ARBA00023012"/>
    </source>
</evidence>
<dbReference type="SMART" id="SM00387">
    <property type="entry name" value="HATPase_c"/>
    <property type="match status" value="1"/>
</dbReference>
<dbReference type="InterPro" id="IPR036097">
    <property type="entry name" value="HisK_dim/P_sf"/>
</dbReference>
<protein>
    <recommendedName>
        <fullName evidence="3">histidine kinase</fullName>
        <ecNumber evidence="3">2.7.13.3</ecNumber>
    </recommendedName>
</protein>
<evidence type="ECO:0000313" key="15">
    <source>
        <dbReference type="EMBL" id="AUI69285.2"/>
    </source>
</evidence>
<evidence type="ECO:0000256" key="3">
    <source>
        <dbReference type="ARBA" id="ARBA00012438"/>
    </source>
</evidence>
<sequence length="720" mass="81491">MDSIKMLMDYSYQQNYWYANIKRLIHFYILALFIMLGLLILKQLLIQVFLVAQVNNAAIINIAGKQRMYSQHIAKSVLLLQNNVDLPRWQRALVALRRDLLEWRRAHYALKTGHAVSGNYQKNSVEINKLFSEIDGTYIILEAMVIKILAYIDSKPVDAPISVDFKLWVDVILDYEPLFLAKMDEIVAQYETEAIEQVYFFRNISFAIELVVIFIIMLMSVLLFRPFSRQLLRNIDSFRLAEDLLRQSQAQLRESQKAAKIGSWEFDLNTKKIVWSEQVFALFERDIALGEPDYESNMRYYLPESFQQLEKALAHVIQTGEPIQLTLNVKLPSGKMVYHDSFVKPFKDEKTGQVFKLFGTVQDVTVRKLEALALCQAKEQADIAYRAKNAFLANMSHELRTPLNAILGFSQLLLSNNELSPEQSNNLKIILHSGEHLLQLINDILDIAKIESGKTQLEEKAFDLYLLVHELEDIFRLQAEAQGLQLGVVLQQVPHYVCLDEQKLRRVLVNLLSNAIKFTQRGGVVLEINGTVESMLQFRVIDSGIGIANTELYNLFDAFMQTGRGEKSQQGMGLGLAITRQFVQLLGGQLVVESTAGKGSVFSFTLPIKQIPQNQLSSVTLTTDIPSSVFPSVAGLETEVAESMAQSAIPVTDLAQCPIDWLQAMQRAVVAADLSEVLALIADIELSQPVLAVELRLYAQTFDYDSIECLLQKISPKPTT</sequence>
<dbReference type="InterPro" id="IPR050736">
    <property type="entry name" value="Sensor_HK_Regulatory"/>
</dbReference>
<dbReference type="AlphaFoldDB" id="A0A2N9YFX9"/>